<sequence length="189" mass="19153">MSVRINTVPAATGRDWLSSGSFVILGVTFAVVAGPLGTVAGIATAVVWYVLGTPYALAAGHIALVASIPNGIDPPAVALVETAFVVVLLAPSYRTANPLRIALVAVTGSIALAGTAWLLAGSKSLLLAALVVLVLFALTAYSFHRYELVRLGLVQAADHDSSSPIAGVATDEPTTGSSAETTTDVSTDP</sequence>
<feature type="domain" description="DUF8163" evidence="3">
    <location>
        <begin position="5"/>
        <end position="158"/>
    </location>
</feature>
<keyword evidence="2" id="KW-0812">Transmembrane</keyword>
<feature type="transmembrane region" description="Helical" evidence="2">
    <location>
        <begin position="125"/>
        <end position="143"/>
    </location>
</feature>
<evidence type="ECO:0000256" key="2">
    <source>
        <dbReference type="SAM" id="Phobius"/>
    </source>
</evidence>
<dbReference type="AlphaFoldDB" id="A0A4P9TJA7"/>
<keyword evidence="2" id="KW-1133">Transmembrane helix</keyword>
<feature type="transmembrane region" description="Helical" evidence="2">
    <location>
        <begin position="71"/>
        <end position="89"/>
    </location>
</feature>
<feature type="compositionally biased region" description="Polar residues" evidence="1">
    <location>
        <begin position="172"/>
        <end position="189"/>
    </location>
</feature>
<feature type="transmembrane region" description="Helical" evidence="2">
    <location>
        <begin position="101"/>
        <end position="119"/>
    </location>
</feature>
<organism evidence="4 5">
    <name type="scientific">Natrinema pallidum</name>
    <dbReference type="NCBI Taxonomy" id="69527"/>
    <lineage>
        <taxon>Archaea</taxon>
        <taxon>Methanobacteriati</taxon>
        <taxon>Methanobacteriota</taxon>
        <taxon>Stenosarchaea group</taxon>
        <taxon>Halobacteria</taxon>
        <taxon>Halobacteriales</taxon>
        <taxon>Natrialbaceae</taxon>
        <taxon>Natrinema</taxon>
    </lineage>
</organism>
<dbReference type="InterPro" id="IPR058477">
    <property type="entry name" value="DUF8163"/>
</dbReference>
<dbReference type="Pfam" id="PF26496">
    <property type="entry name" value="DUF8163"/>
    <property type="match status" value="1"/>
</dbReference>
<feature type="transmembrane region" description="Helical" evidence="2">
    <location>
        <begin position="21"/>
        <end position="51"/>
    </location>
</feature>
<dbReference type="RefSeq" id="WP_138655582.1">
    <property type="nucleotide sequence ID" value="NZ_CP040638.1"/>
</dbReference>
<protein>
    <recommendedName>
        <fullName evidence="3">DUF8163 domain-containing protein</fullName>
    </recommendedName>
</protein>
<feature type="region of interest" description="Disordered" evidence="1">
    <location>
        <begin position="161"/>
        <end position="189"/>
    </location>
</feature>
<evidence type="ECO:0000259" key="3">
    <source>
        <dbReference type="Pfam" id="PF26496"/>
    </source>
</evidence>
<accession>A0A4P9TJA7</accession>
<keyword evidence="4" id="KW-0614">Plasmid</keyword>
<keyword evidence="5" id="KW-1185">Reference proteome</keyword>
<evidence type="ECO:0000256" key="1">
    <source>
        <dbReference type="SAM" id="MobiDB-lite"/>
    </source>
</evidence>
<reference evidence="5" key="1">
    <citation type="submission" date="2019-05" db="EMBL/GenBank/DDBJ databases">
        <title>Complete Genome Sequence and Methylation Pattern of the Halophilic Archaeon Natrinema pallidum BOL6-1.</title>
        <authorList>
            <person name="DasSarma P."/>
            <person name="DasSarma B.P."/>
            <person name="DasSarma S.L."/>
            <person name="Martinez F.L."/>
            <person name="Guzman D."/>
            <person name="Roberts R.J."/>
            <person name="DasSarma S."/>
        </authorList>
    </citation>
    <scope>NUCLEOTIDE SEQUENCE [LARGE SCALE GENOMIC DNA]</scope>
    <source>
        <strain evidence="5">BOL6-1</strain>
        <plasmid evidence="5">pnpa200</plasmid>
    </source>
</reference>
<evidence type="ECO:0000313" key="5">
    <source>
        <dbReference type="Proteomes" id="UP000307562"/>
    </source>
</evidence>
<dbReference type="Proteomes" id="UP000307562">
    <property type="component" value="Plasmid pNPA200"/>
</dbReference>
<geneLocation type="plasmid" evidence="5">
    <name>pnpa200</name>
</geneLocation>
<proteinExistence type="predicted"/>
<name>A0A4P9TJA7_9EURY</name>
<keyword evidence="2" id="KW-0472">Membrane</keyword>
<evidence type="ECO:0000313" key="4">
    <source>
        <dbReference type="EMBL" id="QCW05078.1"/>
    </source>
</evidence>
<dbReference type="EMBL" id="CP040638">
    <property type="protein sequence ID" value="QCW05078.1"/>
    <property type="molecule type" value="Genomic_DNA"/>
</dbReference>
<dbReference type="KEGG" id="npl:FGF80_17635"/>
<dbReference type="GeneID" id="96157872"/>
<gene>
    <name evidence="4" type="ORF">FGF80_17635</name>
</gene>